<organism evidence="1 2">
    <name type="scientific">Cylicocyclus nassatus</name>
    <name type="common">Nematode worm</name>
    <dbReference type="NCBI Taxonomy" id="53992"/>
    <lineage>
        <taxon>Eukaryota</taxon>
        <taxon>Metazoa</taxon>
        <taxon>Ecdysozoa</taxon>
        <taxon>Nematoda</taxon>
        <taxon>Chromadorea</taxon>
        <taxon>Rhabditida</taxon>
        <taxon>Rhabditina</taxon>
        <taxon>Rhabditomorpha</taxon>
        <taxon>Strongyloidea</taxon>
        <taxon>Strongylidae</taxon>
        <taxon>Cylicocyclus</taxon>
    </lineage>
</organism>
<protein>
    <submittedName>
        <fullName evidence="1">Uncharacterized protein</fullName>
    </submittedName>
</protein>
<evidence type="ECO:0000313" key="2">
    <source>
        <dbReference type="Proteomes" id="UP001176961"/>
    </source>
</evidence>
<proteinExistence type="predicted"/>
<sequence length="155" mass="17365">MNYGCTTYTHISMGAGIYLARVLLQELTLRLTPSIDSTRQGGQHLGQFLSRCLLCGIHPKEYESAATSQLGMGSERSDVLSSASTGCSHDAQYLLKTEGPNAKVNVKKMMDKCKKDSKVPKIVCEVMKKEMKKDKFMLMLVEWGYTWKQLCDLCK</sequence>
<gene>
    <name evidence="1" type="ORF">CYNAS_LOCUS3213</name>
</gene>
<dbReference type="AlphaFoldDB" id="A0AA36DQ95"/>
<keyword evidence="2" id="KW-1185">Reference proteome</keyword>
<dbReference type="EMBL" id="CATQJL010000001">
    <property type="protein sequence ID" value="CAJ0591230.1"/>
    <property type="molecule type" value="Genomic_DNA"/>
</dbReference>
<dbReference type="Proteomes" id="UP001176961">
    <property type="component" value="Unassembled WGS sequence"/>
</dbReference>
<reference evidence="1" key="1">
    <citation type="submission" date="2023-07" db="EMBL/GenBank/DDBJ databases">
        <authorList>
            <consortium name="CYATHOMIX"/>
        </authorList>
    </citation>
    <scope>NUCLEOTIDE SEQUENCE</scope>
    <source>
        <strain evidence="1">N/A</strain>
    </source>
</reference>
<accession>A0AA36DQ95</accession>
<comment type="caution">
    <text evidence="1">The sequence shown here is derived from an EMBL/GenBank/DDBJ whole genome shotgun (WGS) entry which is preliminary data.</text>
</comment>
<name>A0AA36DQ95_CYLNA</name>
<evidence type="ECO:0000313" key="1">
    <source>
        <dbReference type="EMBL" id="CAJ0591230.1"/>
    </source>
</evidence>